<reference evidence="2" key="1">
    <citation type="submission" date="2021-06" db="EMBL/GenBank/DDBJ databases">
        <title>Parelaphostrongylus tenuis whole genome reference sequence.</title>
        <authorList>
            <person name="Garwood T.J."/>
            <person name="Larsen P.A."/>
            <person name="Fountain-Jones N.M."/>
            <person name="Garbe J.R."/>
            <person name="Macchietto M.G."/>
            <person name="Kania S.A."/>
            <person name="Gerhold R.W."/>
            <person name="Richards J.E."/>
            <person name="Wolf T.M."/>
        </authorList>
    </citation>
    <scope>NUCLEOTIDE SEQUENCE</scope>
    <source>
        <strain evidence="2">MNPRO001-30</strain>
        <tissue evidence="2">Meninges</tissue>
    </source>
</reference>
<accession>A0AAD5M3Z3</accession>
<evidence type="ECO:0000313" key="3">
    <source>
        <dbReference type="Proteomes" id="UP001196413"/>
    </source>
</evidence>
<dbReference type="AlphaFoldDB" id="A0AAD5M3Z3"/>
<dbReference type="Proteomes" id="UP001196413">
    <property type="component" value="Unassembled WGS sequence"/>
</dbReference>
<feature type="signal peptide" evidence="1">
    <location>
        <begin position="1"/>
        <end position="16"/>
    </location>
</feature>
<keyword evidence="3" id="KW-1185">Reference proteome</keyword>
<dbReference type="InterPro" id="IPR016186">
    <property type="entry name" value="C-type_lectin-like/link_sf"/>
</dbReference>
<evidence type="ECO:0008006" key="4">
    <source>
        <dbReference type="Google" id="ProtNLM"/>
    </source>
</evidence>
<dbReference type="EMBL" id="JAHQIW010000808">
    <property type="protein sequence ID" value="KAJ1350168.1"/>
    <property type="molecule type" value="Genomic_DNA"/>
</dbReference>
<name>A0AAD5M3Z3_PARTN</name>
<evidence type="ECO:0000313" key="2">
    <source>
        <dbReference type="EMBL" id="KAJ1350168.1"/>
    </source>
</evidence>
<gene>
    <name evidence="2" type="ORF">KIN20_005896</name>
</gene>
<dbReference type="Gene3D" id="3.10.100.10">
    <property type="entry name" value="Mannose-Binding Protein A, subunit A"/>
    <property type="match status" value="1"/>
</dbReference>
<protein>
    <recommendedName>
        <fullName evidence="4">C-type lectin domain-containing protein</fullName>
    </recommendedName>
</protein>
<dbReference type="InterPro" id="IPR016187">
    <property type="entry name" value="CTDL_fold"/>
</dbReference>
<sequence length="71" mass="8126">MLHILLLFNCISPILLEIACPVSEKRNSRDHCVHLETRPMTWKDAEGFCSARGGHLTSIHNLLDNRINQDM</sequence>
<comment type="caution">
    <text evidence="2">The sequence shown here is derived from an EMBL/GenBank/DDBJ whole genome shotgun (WGS) entry which is preliminary data.</text>
</comment>
<evidence type="ECO:0000256" key="1">
    <source>
        <dbReference type="SAM" id="SignalP"/>
    </source>
</evidence>
<keyword evidence="1" id="KW-0732">Signal</keyword>
<organism evidence="2 3">
    <name type="scientific">Parelaphostrongylus tenuis</name>
    <name type="common">Meningeal worm</name>
    <dbReference type="NCBI Taxonomy" id="148309"/>
    <lineage>
        <taxon>Eukaryota</taxon>
        <taxon>Metazoa</taxon>
        <taxon>Ecdysozoa</taxon>
        <taxon>Nematoda</taxon>
        <taxon>Chromadorea</taxon>
        <taxon>Rhabditida</taxon>
        <taxon>Rhabditina</taxon>
        <taxon>Rhabditomorpha</taxon>
        <taxon>Strongyloidea</taxon>
        <taxon>Metastrongylidae</taxon>
        <taxon>Parelaphostrongylus</taxon>
    </lineage>
</organism>
<proteinExistence type="predicted"/>
<dbReference type="SUPFAM" id="SSF56436">
    <property type="entry name" value="C-type lectin-like"/>
    <property type="match status" value="1"/>
</dbReference>
<dbReference type="CDD" id="cd00037">
    <property type="entry name" value="CLECT"/>
    <property type="match status" value="1"/>
</dbReference>
<feature type="chain" id="PRO_5042183653" description="C-type lectin domain-containing protein" evidence="1">
    <location>
        <begin position="17"/>
        <end position="71"/>
    </location>
</feature>